<reference evidence="1" key="1">
    <citation type="journal article" date="2014" name="Front. Microbiol.">
        <title>High frequency of phylogenetically diverse reductive dehalogenase-homologous genes in deep subseafloor sedimentary metagenomes.</title>
        <authorList>
            <person name="Kawai M."/>
            <person name="Futagami T."/>
            <person name="Toyoda A."/>
            <person name="Takaki Y."/>
            <person name="Nishi S."/>
            <person name="Hori S."/>
            <person name="Arai W."/>
            <person name="Tsubouchi T."/>
            <person name="Morono Y."/>
            <person name="Uchiyama I."/>
            <person name="Ito T."/>
            <person name="Fujiyama A."/>
            <person name="Inagaki F."/>
            <person name="Takami H."/>
        </authorList>
    </citation>
    <scope>NUCLEOTIDE SEQUENCE</scope>
    <source>
        <strain evidence="1">Expedition CK06-06</strain>
    </source>
</reference>
<dbReference type="AlphaFoldDB" id="X0TN53"/>
<feature type="non-terminal residue" evidence="1">
    <location>
        <position position="1"/>
    </location>
</feature>
<evidence type="ECO:0000313" key="1">
    <source>
        <dbReference type="EMBL" id="GAF94963.1"/>
    </source>
</evidence>
<feature type="non-terminal residue" evidence="1">
    <location>
        <position position="304"/>
    </location>
</feature>
<organism evidence="1">
    <name type="scientific">marine sediment metagenome</name>
    <dbReference type="NCBI Taxonomy" id="412755"/>
    <lineage>
        <taxon>unclassified sequences</taxon>
        <taxon>metagenomes</taxon>
        <taxon>ecological metagenomes</taxon>
    </lineage>
</organism>
<accession>X0TN53</accession>
<name>X0TN53_9ZZZZ</name>
<protein>
    <submittedName>
        <fullName evidence="1">Uncharacterized protein</fullName>
    </submittedName>
</protein>
<gene>
    <name evidence="1" type="ORF">S01H1_19536</name>
</gene>
<comment type="caution">
    <text evidence="1">The sequence shown here is derived from an EMBL/GenBank/DDBJ whole genome shotgun (WGS) entry which is preliminary data.</text>
</comment>
<dbReference type="EMBL" id="BARS01010563">
    <property type="protein sequence ID" value="GAF94963.1"/>
    <property type="molecule type" value="Genomic_DNA"/>
</dbReference>
<proteinExistence type="predicted"/>
<sequence length="304" mass="33343">GSLPPFETEVAPIIKKLKISNDGAELAEWCASQYEVHSEERLSCLNSGLNIAIKASTEAEQRLLANGKKDNQDLVEKERNALERVQRLTKAKSALSDIITVKAIIKNEMVGVEDFAIKNLTFTIVGNARLNKEGGDEITPEQFAENLYVEGSLVAATASLDVGTSLDMAGLCRIASVIHKACTALEDHYSHINLGRISRALVRRWLLHGDEGKGPSVEQQTLGPGRKGVDESMDCSMDEDDTMDFVLDLNMTTSNTTWTDDVGSNEPKLKRLKTMTADEEQSSLTPTTTREVSEYLSSRVGLRV</sequence>